<reference evidence="2 3" key="1">
    <citation type="submission" date="2016-10" db="EMBL/GenBank/DDBJ databases">
        <authorList>
            <person name="de Groot N.N."/>
        </authorList>
    </citation>
    <scope>NUCLEOTIDE SEQUENCE [LARGE SCALE GENOMIC DNA]</scope>
    <source>
        <strain evidence="2 3">Vu-144</strain>
    </source>
</reference>
<dbReference type="PANTHER" id="PTHR36110">
    <property type="entry name" value="RING-CLEAVING DIOXYGENASE MHQE-RELATED"/>
    <property type="match status" value="1"/>
</dbReference>
<dbReference type="InterPro" id="IPR037523">
    <property type="entry name" value="VOC_core"/>
</dbReference>
<name>A0A1H3VER0_9BACT</name>
<feature type="domain" description="VOC" evidence="1">
    <location>
        <begin position="160"/>
        <end position="278"/>
    </location>
</feature>
<keyword evidence="3" id="KW-1185">Reference proteome</keyword>
<evidence type="ECO:0000259" key="1">
    <source>
        <dbReference type="PROSITE" id="PS51819"/>
    </source>
</evidence>
<dbReference type="InterPro" id="IPR004360">
    <property type="entry name" value="Glyas_Fos-R_dOase_dom"/>
</dbReference>
<evidence type="ECO:0000313" key="3">
    <source>
        <dbReference type="Proteomes" id="UP000199041"/>
    </source>
</evidence>
<dbReference type="RefSeq" id="WP_091391918.1">
    <property type="nucleotide sequence ID" value="NZ_FNQY01000001.1"/>
</dbReference>
<dbReference type="InterPro" id="IPR052537">
    <property type="entry name" value="Extradiol_RC_dioxygenase"/>
</dbReference>
<dbReference type="PROSITE" id="PS51819">
    <property type="entry name" value="VOC"/>
    <property type="match status" value="2"/>
</dbReference>
<evidence type="ECO:0000313" key="2">
    <source>
        <dbReference type="EMBL" id="SDZ73287.1"/>
    </source>
</evidence>
<protein>
    <submittedName>
        <fullName evidence="2">Glyoxalase family protein</fullName>
    </submittedName>
</protein>
<sequence>MSTLITGIHHVTAVSGDTQATIDFYQGILGFRMVKKTVNFDDPNVYHFYFGGDLKGEVPGPGSIFTSFPYGKQLKDGRHGKGKINTTAFSLPQTSLDYWVQRLDQYHIAYKSPQQRFADEVFIYLEDPDGLGLELVFDSKENRPAAGLNPNIPAAHSIRGIHHVELWLDHFEKTAALLTTVMNHRLLQESAGRFRYAVDDLPGKYIDILWDINALKGLSGRGMVHHVAFATPDTKTQRKITEQLSAFGLEPTQVKDRKYFSSVYFTEPGGVIFEIATSGPGFTIDESPEALGRGLMLPDLFEWNRDYLTATLPAFDYEPGRFR</sequence>
<feature type="domain" description="VOC" evidence="1">
    <location>
        <begin position="7"/>
        <end position="138"/>
    </location>
</feature>
<dbReference type="OrthoDB" id="9785698at2"/>
<accession>A0A1H3VER0</accession>
<dbReference type="SUPFAM" id="SSF54593">
    <property type="entry name" value="Glyoxalase/Bleomycin resistance protein/Dihydroxybiphenyl dioxygenase"/>
    <property type="match status" value="1"/>
</dbReference>
<dbReference type="InterPro" id="IPR029068">
    <property type="entry name" value="Glyas_Bleomycin-R_OHBP_Dase"/>
</dbReference>
<dbReference type="Pfam" id="PF00903">
    <property type="entry name" value="Glyoxalase"/>
    <property type="match status" value="2"/>
</dbReference>
<dbReference type="EMBL" id="FNQY01000001">
    <property type="protein sequence ID" value="SDZ73287.1"/>
    <property type="molecule type" value="Genomic_DNA"/>
</dbReference>
<gene>
    <name evidence="2" type="ORF">SAMN05192529_10126</name>
</gene>
<dbReference type="STRING" id="551991.SAMN05192529_10126"/>
<dbReference type="Gene3D" id="3.10.180.10">
    <property type="entry name" value="2,3-Dihydroxybiphenyl 1,2-Dioxygenase, domain 1"/>
    <property type="match status" value="2"/>
</dbReference>
<dbReference type="Proteomes" id="UP000199041">
    <property type="component" value="Unassembled WGS sequence"/>
</dbReference>
<dbReference type="AlphaFoldDB" id="A0A1H3VER0"/>
<organism evidence="2 3">
    <name type="scientific">Arachidicoccus rhizosphaerae</name>
    <dbReference type="NCBI Taxonomy" id="551991"/>
    <lineage>
        <taxon>Bacteria</taxon>
        <taxon>Pseudomonadati</taxon>
        <taxon>Bacteroidota</taxon>
        <taxon>Chitinophagia</taxon>
        <taxon>Chitinophagales</taxon>
        <taxon>Chitinophagaceae</taxon>
        <taxon>Arachidicoccus</taxon>
    </lineage>
</organism>
<dbReference type="PANTHER" id="PTHR36110:SF2">
    <property type="entry name" value="RING-CLEAVING DIOXYGENASE MHQE-RELATED"/>
    <property type="match status" value="1"/>
</dbReference>
<proteinExistence type="predicted"/>